<dbReference type="PANTHER" id="PTHR43022:SF1">
    <property type="entry name" value="PROTEIN SMF"/>
    <property type="match status" value="1"/>
</dbReference>
<evidence type="ECO:0000259" key="3">
    <source>
        <dbReference type="Pfam" id="PF17782"/>
    </source>
</evidence>
<dbReference type="Pfam" id="PF02481">
    <property type="entry name" value="DNA_processg_A"/>
    <property type="match status" value="1"/>
</dbReference>
<comment type="similarity">
    <text evidence="1">Belongs to the DprA/Smf family.</text>
</comment>
<dbReference type="STRING" id="579138.Zymop_0107"/>
<organism evidence="4 5">
    <name type="scientific">Zymomonas mobilis subsp. pomaceae (strain ATCC 29192 / DSM 22645 / JCM 10191 / CCUG 17912 / NBRC 13757 / NCIMB 11200 / NRRL B-4491 / Barker I)</name>
    <dbReference type="NCBI Taxonomy" id="579138"/>
    <lineage>
        <taxon>Bacteria</taxon>
        <taxon>Pseudomonadati</taxon>
        <taxon>Pseudomonadota</taxon>
        <taxon>Alphaproteobacteria</taxon>
        <taxon>Sphingomonadales</taxon>
        <taxon>Zymomonadaceae</taxon>
        <taxon>Zymomonas</taxon>
    </lineage>
</organism>
<dbReference type="Gene3D" id="1.10.10.10">
    <property type="entry name" value="Winged helix-like DNA-binding domain superfamily/Winged helix DNA-binding domain"/>
    <property type="match status" value="1"/>
</dbReference>
<sequence>MQKTSSFKFSSDDYRALLRLIRTPRIGPIACRNLLSRYVSPQEALKAVPTLARRGGGNAPPLASEKAIESEIAKVKTLGGRYIFQGSPYYPPLLAQLDNAPPVLIVKGNPKLLQKPAIAMVGARNASAAAMRFAHDLSHQLTEKGYLVISGLARGIDTAAHQGAGTKKTIAVIAGGIDSIYPPENADLQQKISEQGLLVSEMPPATEPKARHFPARNRIIAGIALGVVVAEASPKSGSLITAKLATNIGREVMAIPGFPMDSRSHGCNQLIREGATLIQSSDDIIEAVALLSEVYQTSPTEKEQFSSSDHLHSNPIAYKPPAILCDIREKDRKTIQSLIGSAPIIVDELIRQSGLESAIIQTVLLELELAGRLERHAGGRISLILG</sequence>
<evidence type="ECO:0000313" key="5">
    <source>
        <dbReference type="Proteomes" id="UP000000491"/>
    </source>
</evidence>
<dbReference type="GO" id="GO:0009294">
    <property type="term" value="P:DNA-mediated transformation"/>
    <property type="evidence" value="ECO:0007669"/>
    <property type="project" value="InterPro"/>
</dbReference>
<dbReference type="InterPro" id="IPR057666">
    <property type="entry name" value="DrpA_SLOG"/>
</dbReference>
<dbReference type="Gene3D" id="3.40.50.450">
    <property type="match status" value="1"/>
</dbReference>
<dbReference type="Pfam" id="PF21102">
    <property type="entry name" value="DprA_N"/>
    <property type="match status" value="1"/>
</dbReference>
<dbReference type="eggNOG" id="COG0758">
    <property type="taxonomic scope" value="Bacteria"/>
</dbReference>
<proteinExistence type="inferred from homology"/>
<dbReference type="KEGG" id="zmp:Zymop_0107"/>
<dbReference type="InterPro" id="IPR003488">
    <property type="entry name" value="DprA"/>
</dbReference>
<dbReference type="InterPro" id="IPR036388">
    <property type="entry name" value="WH-like_DNA-bd_sf"/>
</dbReference>
<feature type="domain" description="Smf/DprA SLOG" evidence="2">
    <location>
        <begin position="82"/>
        <end position="288"/>
    </location>
</feature>
<dbReference type="SUPFAM" id="SSF102405">
    <property type="entry name" value="MCP/YpsA-like"/>
    <property type="match status" value="1"/>
</dbReference>
<name>F8ETK1_ZYMMT</name>
<dbReference type="Proteomes" id="UP000000491">
    <property type="component" value="Chromosome"/>
</dbReference>
<dbReference type="EMBL" id="CP002865">
    <property type="protein sequence ID" value="AEI37011.1"/>
    <property type="molecule type" value="Genomic_DNA"/>
</dbReference>
<evidence type="ECO:0000256" key="1">
    <source>
        <dbReference type="ARBA" id="ARBA00006525"/>
    </source>
</evidence>
<dbReference type="NCBIfam" id="TIGR00732">
    <property type="entry name" value="dprA"/>
    <property type="match status" value="1"/>
</dbReference>
<gene>
    <name evidence="4" type="ordered locus">Zymop_0107</name>
</gene>
<evidence type="ECO:0000259" key="2">
    <source>
        <dbReference type="Pfam" id="PF02481"/>
    </source>
</evidence>
<dbReference type="PANTHER" id="PTHR43022">
    <property type="entry name" value="PROTEIN SMF"/>
    <property type="match status" value="1"/>
</dbReference>
<protein>
    <submittedName>
        <fullName evidence="4">DNA protecting protein DprA</fullName>
    </submittedName>
</protein>
<dbReference type="AlphaFoldDB" id="F8ETK1"/>
<reference evidence="4 5" key="1">
    <citation type="journal article" date="2011" name="J. Bacteriol.">
        <title>Genome sequence of the ethanol-producing Zymomonas mobilis subsp. pomaceae lectotype strain ATCC 29192.</title>
        <authorList>
            <person name="Kouvelis V.N."/>
            <person name="Davenport K.W."/>
            <person name="Brettin T.S."/>
            <person name="Bruce D."/>
            <person name="Detter C."/>
            <person name="Han C.S."/>
            <person name="Nolan M."/>
            <person name="Tapia R."/>
            <person name="Damoulaki A."/>
            <person name="Kyrpides N.C."/>
            <person name="Typas M.A."/>
            <person name="Pappas K.M."/>
        </authorList>
    </citation>
    <scope>NUCLEOTIDE SEQUENCE [LARGE SCALE GENOMIC DNA]</scope>
    <source>
        <strain evidence="5">ATCC 29192 / DSM 22645 / JCM 10191 / CCUG 17912 / NBRC 13757 / NCIMB 11200 / NRRL B-4491 / Barker I</strain>
    </source>
</reference>
<feature type="domain" description="DprA winged helix" evidence="3">
    <location>
        <begin position="328"/>
        <end position="379"/>
    </location>
</feature>
<accession>F8ETK1</accession>
<dbReference type="PATRIC" id="fig|579138.3.peg.121"/>
<evidence type="ECO:0000313" key="4">
    <source>
        <dbReference type="EMBL" id="AEI37011.1"/>
    </source>
</evidence>
<dbReference type="RefSeq" id="WP_013933411.1">
    <property type="nucleotide sequence ID" value="NC_015709.1"/>
</dbReference>
<dbReference type="HOGENOM" id="CLU_029601_1_1_5"/>
<dbReference type="InterPro" id="IPR041614">
    <property type="entry name" value="DprA_WH"/>
</dbReference>
<dbReference type="Pfam" id="PF17782">
    <property type="entry name" value="WHD_DprA"/>
    <property type="match status" value="1"/>
</dbReference>